<gene>
    <name evidence="12" type="ORF">RSSM_03241</name>
</gene>
<dbReference type="PANTHER" id="PTHR24220">
    <property type="entry name" value="IMPORT ATP-BINDING PROTEIN"/>
    <property type="match status" value="1"/>
</dbReference>
<dbReference type="InterPro" id="IPR015854">
    <property type="entry name" value="ABC_transpr_LolD-like"/>
</dbReference>
<feature type="transmembrane region" description="Helical" evidence="10">
    <location>
        <begin position="336"/>
        <end position="360"/>
    </location>
</feature>
<evidence type="ECO:0000256" key="3">
    <source>
        <dbReference type="ARBA" id="ARBA00022692"/>
    </source>
</evidence>
<dbReference type="Gene3D" id="3.40.50.300">
    <property type="entry name" value="P-loop containing nucleotide triphosphate hydrolases"/>
    <property type="match status" value="1"/>
</dbReference>
<proteinExistence type="inferred from homology"/>
<dbReference type="InterPro" id="IPR003838">
    <property type="entry name" value="ABC3_permease_C"/>
</dbReference>
<comment type="caution">
    <text evidence="12">The sequence shown here is derived from an EMBL/GenBank/DDBJ whole genome shotgun (WGS) entry which is preliminary data.</text>
</comment>
<name>M5U1M2_9BACT</name>
<dbReference type="GO" id="GO:0022857">
    <property type="term" value="F:transmembrane transporter activity"/>
    <property type="evidence" value="ECO:0007669"/>
    <property type="project" value="TreeGrafter"/>
</dbReference>
<sequence length="816" mass="89576">MKDPPGRPLAFSIRDLSKCYSTVDGPALDRVSVDIPAGIRLAVLGRSAAGKSTLMHLLGLLDNPDAEGEIRYFSGDTEVNYADPSSSELTIDQIRGRHFGFVFQQGHLLEHLSCIDNVGLSMALGGRSRSERLPRVTNVLRRLGLEEALERSPRQLSGGQRQRVALGRALAHSPHVVFADEPTGNLDPENASNVMRQLVQWQKQGVDQARTLLLVTHDIPLAFQYCDHFLVVRGGKFVDGIFAKADIPRADKSFPTIANPDDLLDLMMHGQIQKKSTASVHASLQLTQAADHESEIDESETPEDISDDPAGNHLSGPPFGFIRHLAFRDIVRRESLGVTLVGWLILALMTVLCTVGWGLLEGKTRLLDQELSKPTARRLDINVPVGQLASIDDEAVERLSKITTRDGRDAFGDPAQQIRRWNQASFLFYQGNEDNTGNYSNGRTLMIGDPLIEAIEFIGEKKPSGFTDDRAPQIIIDQEFLADFVVADDQNFVDIAYKDSKIRLEILGVADKIPGSLPSSFIVPNGLAHSLQNHEVVLDTDLAELSHVSIAPVTRKEYDSCVGKLREFRLTSRFELSWEPDSAIKLTVKDDGTLTKQRLEQYADAIIAKMAEQEMVSGSLLVRFPPLQTTRSVPYTYQCASLYVNEDDVNELDRVADEAQTLGFEPMNSDTLIVLAILRNTVGPLRVMLTCVICVTFVVASLATGVSMWQRVRQKRHEIGILKACGMTTSRVMLVFGLEGLMLAVAAAAFSLPTSYAIGTAIGDYLAKIGKQDGNLFVLDPLMAACVCLILVMVCVGSCLFGTIKSARLKPAVSVR</sequence>
<keyword evidence="3 10" id="KW-0812">Transmembrane</keyword>
<keyword evidence="13" id="KW-1185">Reference proteome</keyword>
<keyword evidence="7 10" id="KW-0472">Membrane</keyword>
<evidence type="ECO:0000256" key="6">
    <source>
        <dbReference type="ARBA" id="ARBA00022989"/>
    </source>
</evidence>
<organism evidence="12 13">
    <name type="scientific">Rhodopirellula sallentina SM41</name>
    <dbReference type="NCBI Taxonomy" id="1263870"/>
    <lineage>
        <taxon>Bacteria</taxon>
        <taxon>Pseudomonadati</taxon>
        <taxon>Planctomycetota</taxon>
        <taxon>Planctomycetia</taxon>
        <taxon>Pirellulales</taxon>
        <taxon>Pirellulaceae</taxon>
        <taxon>Rhodopirellula</taxon>
    </lineage>
</organism>
<feature type="domain" description="ABC transporter" evidence="11">
    <location>
        <begin position="11"/>
        <end position="259"/>
    </location>
</feature>
<keyword evidence="5" id="KW-0067">ATP-binding</keyword>
<dbReference type="InterPro" id="IPR017871">
    <property type="entry name" value="ABC_transporter-like_CS"/>
</dbReference>
<evidence type="ECO:0000313" key="13">
    <source>
        <dbReference type="Proteomes" id="UP000011885"/>
    </source>
</evidence>
<dbReference type="GO" id="GO:0005886">
    <property type="term" value="C:plasma membrane"/>
    <property type="evidence" value="ECO:0007669"/>
    <property type="project" value="UniProtKB-SubCell"/>
</dbReference>
<evidence type="ECO:0000256" key="1">
    <source>
        <dbReference type="ARBA" id="ARBA00004429"/>
    </source>
</evidence>
<feature type="transmembrane region" description="Helical" evidence="10">
    <location>
        <begin position="730"/>
        <end position="750"/>
    </location>
</feature>
<evidence type="ECO:0000256" key="7">
    <source>
        <dbReference type="ARBA" id="ARBA00023136"/>
    </source>
</evidence>
<dbReference type="SMART" id="SM00382">
    <property type="entry name" value="AAA"/>
    <property type="match status" value="1"/>
</dbReference>
<protein>
    <submittedName>
        <fullName evidence="12">Membrane protein containing ABC transporter-like protein</fullName>
    </submittedName>
</protein>
<keyword evidence="6 10" id="KW-1133">Transmembrane helix</keyword>
<dbReference type="PROSITE" id="PS50893">
    <property type="entry name" value="ABC_TRANSPORTER_2"/>
    <property type="match status" value="1"/>
</dbReference>
<dbReference type="Pfam" id="PF02687">
    <property type="entry name" value="FtsX"/>
    <property type="match status" value="1"/>
</dbReference>
<feature type="region of interest" description="Disordered" evidence="9">
    <location>
        <begin position="291"/>
        <end position="310"/>
    </location>
</feature>
<evidence type="ECO:0000256" key="10">
    <source>
        <dbReference type="SAM" id="Phobius"/>
    </source>
</evidence>
<keyword evidence="4" id="KW-0547">Nucleotide-binding</keyword>
<feature type="compositionally biased region" description="Acidic residues" evidence="9">
    <location>
        <begin position="294"/>
        <end position="307"/>
    </location>
</feature>
<dbReference type="SUPFAM" id="SSF52540">
    <property type="entry name" value="P-loop containing nucleoside triphosphate hydrolases"/>
    <property type="match status" value="1"/>
</dbReference>
<dbReference type="PROSITE" id="PS00211">
    <property type="entry name" value="ABC_TRANSPORTER_1"/>
    <property type="match status" value="1"/>
</dbReference>
<evidence type="ECO:0000259" key="11">
    <source>
        <dbReference type="PROSITE" id="PS50893"/>
    </source>
</evidence>
<feature type="transmembrane region" description="Helical" evidence="10">
    <location>
        <begin position="687"/>
        <end position="709"/>
    </location>
</feature>
<dbReference type="PANTHER" id="PTHR24220:SF689">
    <property type="entry name" value="LIPOPROTEIN-RELEASING SYSTEM ATP-BINDING PROTEIN LOLD"/>
    <property type="match status" value="1"/>
</dbReference>
<dbReference type="EMBL" id="ANOH01000219">
    <property type="protein sequence ID" value="EMI55335.1"/>
    <property type="molecule type" value="Genomic_DNA"/>
</dbReference>
<dbReference type="Pfam" id="PF00005">
    <property type="entry name" value="ABC_tran"/>
    <property type="match status" value="1"/>
</dbReference>
<dbReference type="Proteomes" id="UP000011885">
    <property type="component" value="Unassembled WGS sequence"/>
</dbReference>
<dbReference type="AlphaFoldDB" id="M5U1M2"/>
<reference evidence="12 13" key="1">
    <citation type="journal article" date="2013" name="Mar. Genomics">
        <title>Expression of sulfatases in Rhodopirellula baltica and the diversity of sulfatases in the genus Rhodopirellula.</title>
        <authorList>
            <person name="Wegner C.E."/>
            <person name="Richter-Heitmann T."/>
            <person name="Klindworth A."/>
            <person name="Klockow C."/>
            <person name="Richter M."/>
            <person name="Achstetter T."/>
            <person name="Glockner F.O."/>
            <person name="Harder J."/>
        </authorList>
    </citation>
    <scope>NUCLEOTIDE SEQUENCE [LARGE SCALE GENOMIC DNA]</scope>
    <source>
        <strain evidence="12 13">SM41</strain>
    </source>
</reference>
<comment type="subcellular location">
    <subcellularLocation>
        <location evidence="1">Cell inner membrane</location>
        <topology evidence="1">Multi-pass membrane protein</topology>
    </subcellularLocation>
</comment>
<dbReference type="GO" id="GO:0016887">
    <property type="term" value="F:ATP hydrolysis activity"/>
    <property type="evidence" value="ECO:0007669"/>
    <property type="project" value="InterPro"/>
</dbReference>
<dbReference type="InterPro" id="IPR027417">
    <property type="entry name" value="P-loop_NTPase"/>
</dbReference>
<evidence type="ECO:0000256" key="9">
    <source>
        <dbReference type="SAM" id="MobiDB-lite"/>
    </source>
</evidence>
<feature type="transmembrane region" description="Helical" evidence="10">
    <location>
        <begin position="782"/>
        <end position="804"/>
    </location>
</feature>
<dbReference type="GO" id="GO:0005524">
    <property type="term" value="F:ATP binding"/>
    <property type="evidence" value="ECO:0007669"/>
    <property type="project" value="UniProtKB-KW"/>
</dbReference>
<evidence type="ECO:0000256" key="8">
    <source>
        <dbReference type="ARBA" id="ARBA00038388"/>
    </source>
</evidence>
<comment type="similarity">
    <text evidence="8">Belongs to the ABC transporter superfamily. Macrolide exporter (TC 3.A.1.122) family.</text>
</comment>
<dbReference type="InterPro" id="IPR003439">
    <property type="entry name" value="ABC_transporter-like_ATP-bd"/>
</dbReference>
<keyword evidence="2" id="KW-1003">Cell membrane</keyword>
<dbReference type="InterPro" id="IPR003593">
    <property type="entry name" value="AAA+_ATPase"/>
</dbReference>
<evidence type="ECO:0000313" key="12">
    <source>
        <dbReference type="EMBL" id="EMI55335.1"/>
    </source>
</evidence>
<evidence type="ECO:0000256" key="5">
    <source>
        <dbReference type="ARBA" id="ARBA00022840"/>
    </source>
</evidence>
<evidence type="ECO:0000256" key="4">
    <source>
        <dbReference type="ARBA" id="ARBA00022741"/>
    </source>
</evidence>
<evidence type="ECO:0000256" key="2">
    <source>
        <dbReference type="ARBA" id="ARBA00022475"/>
    </source>
</evidence>
<dbReference type="PATRIC" id="fig|1263870.3.peg.3446"/>
<accession>M5U1M2</accession>